<dbReference type="PANTHER" id="PTHR46481:SF8">
    <property type="entry name" value="ZINC FINGER BED DOMAIN-CONTAINING PROTEIN RICESLEEPER 1-LIKE"/>
    <property type="match status" value="1"/>
</dbReference>
<evidence type="ECO:0000259" key="2">
    <source>
        <dbReference type="Pfam" id="PF00266"/>
    </source>
</evidence>
<dbReference type="GO" id="GO:0003677">
    <property type="term" value="F:DNA binding"/>
    <property type="evidence" value="ECO:0007669"/>
    <property type="project" value="UniProtKB-KW"/>
</dbReference>
<sequence length="526" mass="59877">MFVAMELPFRCIEHEAIREFLSIVAPSLNVISRTTLARDIYKLWDSEREKLKEFISQNCQRVCLTTDTWTSSQNLSYMCLTAHFIDNNWKLQKKVLNKTMDKKVEHFLSKWNSLVMKGDYIHMRCCAHILNLIVKEGFKDNRIRSAVKYVRSSPSRLSKFKTCVEKQNIEYKGLVCLDVETRWNSTYLMLEAALKLHKAFEELEMQDKKYIKELEKEFVRAILPFLKLFYDATLRMSGSVYVTSNIYMFEVFGIGKKISQTCNSRDINVCIMVENMKKKYDKYWEVASSIDNRYTSIVYNFRILSEGFLILNAEYALGQGASAIAVDIEEDIHPGITGELISTKVSLHEIQRRKVAGSLEGEPTGVVYNLFAFPSECNFSGLRFGMDLVKIIKEDSSKILGISSACKNGQWMVLIDAAKGCATMPPDLSKYPADFVAISFYKLFGYPTGLGALIVRNDAAKLLKKTYFSGGTVSASIADIDFIKRREGIEELFEDGTISFLSIVSIHHGFKILNSLTVSAISSCTW</sequence>
<dbReference type="SUPFAM" id="SSF53098">
    <property type="entry name" value="Ribonuclease H-like"/>
    <property type="match status" value="1"/>
</dbReference>
<feature type="domain" description="Aminotransferase class V" evidence="2">
    <location>
        <begin position="401"/>
        <end position="522"/>
    </location>
</feature>
<dbReference type="Pfam" id="PF14372">
    <property type="entry name" value="hAT-like_RNase-H"/>
    <property type="match status" value="1"/>
</dbReference>
<dbReference type="STRING" id="3821.A0A151RMK9"/>
<dbReference type="InterPro" id="IPR000192">
    <property type="entry name" value="Aminotrans_V_dom"/>
</dbReference>
<name>A0A151RMK9_CAJCA</name>
<evidence type="ECO:0000313" key="5">
    <source>
        <dbReference type="Proteomes" id="UP000075243"/>
    </source>
</evidence>
<dbReference type="SUPFAM" id="SSF53383">
    <property type="entry name" value="PLP-dependent transferases"/>
    <property type="match status" value="1"/>
</dbReference>
<evidence type="ECO:0000256" key="1">
    <source>
        <dbReference type="ARBA" id="ARBA00023125"/>
    </source>
</evidence>
<dbReference type="InterPro" id="IPR012337">
    <property type="entry name" value="RNaseH-like_sf"/>
</dbReference>
<dbReference type="InterPro" id="IPR015424">
    <property type="entry name" value="PyrdxlP-dep_Trfase"/>
</dbReference>
<dbReference type="EMBL" id="KQ483655">
    <property type="protein sequence ID" value="KYP43738.1"/>
    <property type="molecule type" value="Genomic_DNA"/>
</dbReference>
<accession>A0A151RMK9</accession>
<protein>
    <submittedName>
        <fullName evidence="4">Molybdenum cofactor sulfurase</fullName>
    </submittedName>
</protein>
<keyword evidence="5" id="KW-1185">Reference proteome</keyword>
<dbReference type="InterPro" id="IPR015421">
    <property type="entry name" value="PyrdxlP-dep_Trfase_major"/>
</dbReference>
<keyword evidence="1" id="KW-0238">DNA-binding</keyword>
<dbReference type="InterPro" id="IPR025525">
    <property type="entry name" value="hAT-like_transposase_RNase-H"/>
</dbReference>
<dbReference type="Proteomes" id="UP000075243">
    <property type="component" value="Unassembled WGS sequence"/>
</dbReference>
<evidence type="ECO:0000313" key="4">
    <source>
        <dbReference type="EMBL" id="KYP43738.1"/>
    </source>
</evidence>
<organism evidence="4 5">
    <name type="scientific">Cajanus cajan</name>
    <name type="common">Pigeon pea</name>
    <name type="synonym">Cajanus indicus</name>
    <dbReference type="NCBI Taxonomy" id="3821"/>
    <lineage>
        <taxon>Eukaryota</taxon>
        <taxon>Viridiplantae</taxon>
        <taxon>Streptophyta</taxon>
        <taxon>Embryophyta</taxon>
        <taxon>Tracheophyta</taxon>
        <taxon>Spermatophyta</taxon>
        <taxon>Magnoliopsida</taxon>
        <taxon>eudicotyledons</taxon>
        <taxon>Gunneridae</taxon>
        <taxon>Pentapetalae</taxon>
        <taxon>rosids</taxon>
        <taxon>fabids</taxon>
        <taxon>Fabales</taxon>
        <taxon>Fabaceae</taxon>
        <taxon>Papilionoideae</taxon>
        <taxon>50 kb inversion clade</taxon>
        <taxon>NPAAA clade</taxon>
        <taxon>indigoferoid/millettioid clade</taxon>
        <taxon>Phaseoleae</taxon>
        <taxon>Cajanus</taxon>
    </lineage>
</organism>
<dbReference type="InterPro" id="IPR052035">
    <property type="entry name" value="ZnF_BED_domain_contain"/>
</dbReference>
<dbReference type="Pfam" id="PF00266">
    <property type="entry name" value="Aminotran_5"/>
    <property type="match status" value="1"/>
</dbReference>
<dbReference type="Gene3D" id="3.40.640.10">
    <property type="entry name" value="Type I PLP-dependent aspartate aminotransferase-like (Major domain)"/>
    <property type="match status" value="1"/>
</dbReference>
<feature type="domain" description="hAT-like transposase RNase-H fold" evidence="3">
    <location>
        <begin position="237"/>
        <end position="286"/>
    </location>
</feature>
<reference evidence="4" key="1">
    <citation type="journal article" date="2012" name="Nat. Biotechnol.">
        <title>Draft genome sequence of pigeonpea (Cajanus cajan), an orphan legume crop of resource-poor farmers.</title>
        <authorList>
            <person name="Varshney R.K."/>
            <person name="Chen W."/>
            <person name="Li Y."/>
            <person name="Bharti A.K."/>
            <person name="Saxena R.K."/>
            <person name="Schlueter J.A."/>
            <person name="Donoghue M.T."/>
            <person name="Azam S."/>
            <person name="Fan G."/>
            <person name="Whaley A.M."/>
            <person name="Farmer A.D."/>
            <person name="Sheridan J."/>
            <person name="Iwata A."/>
            <person name="Tuteja R."/>
            <person name="Penmetsa R.V."/>
            <person name="Wu W."/>
            <person name="Upadhyaya H.D."/>
            <person name="Yang S.P."/>
            <person name="Shah T."/>
            <person name="Saxena K.B."/>
            <person name="Michael T."/>
            <person name="McCombie W.R."/>
            <person name="Yang B."/>
            <person name="Zhang G."/>
            <person name="Yang H."/>
            <person name="Wang J."/>
            <person name="Spillane C."/>
            <person name="Cook D.R."/>
            <person name="May G.D."/>
            <person name="Xu X."/>
            <person name="Jackson S.A."/>
        </authorList>
    </citation>
    <scope>NUCLEOTIDE SEQUENCE [LARGE SCALE GENOMIC DNA]</scope>
</reference>
<dbReference type="PANTHER" id="PTHR46481">
    <property type="entry name" value="ZINC FINGER BED DOMAIN-CONTAINING PROTEIN 4"/>
    <property type="match status" value="1"/>
</dbReference>
<gene>
    <name evidence="4" type="ORF">KK1_034818</name>
</gene>
<evidence type="ECO:0000259" key="3">
    <source>
        <dbReference type="Pfam" id="PF14372"/>
    </source>
</evidence>
<dbReference type="AlphaFoldDB" id="A0A151RMK9"/>
<dbReference type="Gramene" id="C.cajan_34360.t">
    <property type="protein sequence ID" value="C.cajan_34360.t"/>
    <property type="gene ID" value="C.cajan_34360"/>
</dbReference>
<proteinExistence type="predicted"/>